<feature type="repeat" description="Filamin" evidence="7">
    <location>
        <begin position="66"/>
        <end position="159"/>
    </location>
</feature>
<comment type="subcellular location">
    <subcellularLocation>
        <location evidence="1">Cytoplasm</location>
        <location evidence="1">Cytoskeleton</location>
    </subcellularLocation>
</comment>
<dbReference type="InterPro" id="IPR014756">
    <property type="entry name" value="Ig_E-set"/>
</dbReference>
<evidence type="ECO:0000256" key="2">
    <source>
        <dbReference type="ARBA" id="ARBA00009238"/>
    </source>
</evidence>
<evidence type="ECO:0000313" key="9">
    <source>
        <dbReference type="Proteomes" id="UP000235965"/>
    </source>
</evidence>
<dbReference type="InterPro" id="IPR044801">
    <property type="entry name" value="Filamin"/>
</dbReference>
<dbReference type="FunFam" id="2.60.40.10:FF:000092">
    <property type="entry name" value="Filamin-B isoform B"/>
    <property type="match status" value="1"/>
</dbReference>
<keyword evidence="5" id="KW-0009">Actin-binding</keyword>
<dbReference type="Proteomes" id="UP000235965">
    <property type="component" value="Unassembled WGS sequence"/>
</dbReference>
<protein>
    <recommendedName>
        <fullName evidence="10">Filamin-A</fullName>
    </recommendedName>
</protein>
<keyword evidence="3" id="KW-0963">Cytoplasm</keyword>
<evidence type="ECO:0000256" key="6">
    <source>
        <dbReference type="ARBA" id="ARBA00023212"/>
    </source>
</evidence>
<dbReference type="GO" id="GO:0051015">
    <property type="term" value="F:actin filament binding"/>
    <property type="evidence" value="ECO:0007669"/>
    <property type="project" value="InterPro"/>
</dbReference>
<dbReference type="SMART" id="SM00557">
    <property type="entry name" value="IG_FLMN"/>
    <property type="match status" value="3"/>
</dbReference>
<dbReference type="EMBL" id="NEVH01002143">
    <property type="protein sequence ID" value="PNF42562.1"/>
    <property type="molecule type" value="Genomic_DNA"/>
</dbReference>
<evidence type="ECO:0000256" key="5">
    <source>
        <dbReference type="ARBA" id="ARBA00023203"/>
    </source>
</evidence>
<name>A0A2J7RP09_9NEOP</name>
<evidence type="ECO:0000256" key="7">
    <source>
        <dbReference type="PROSITE-ProRule" id="PRU00087"/>
    </source>
</evidence>
<evidence type="ECO:0000313" key="8">
    <source>
        <dbReference type="EMBL" id="PNF42562.1"/>
    </source>
</evidence>
<dbReference type="PANTHER" id="PTHR38537:SF8">
    <property type="entry name" value="FILAMIN-A"/>
    <property type="match status" value="1"/>
</dbReference>
<dbReference type="InterPro" id="IPR017868">
    <property type="entry name" value="Filamin/ABP280_repeat-like"/>
</dbReference>
<evidence type="ECO:0000256" key="4">
    <source>
        <dbReference type="ARBA" id="ARBA00022737"/>
    </source>
</evidence>
<dbReference type="InterPro" id="IPR013783">
    <property type="entry name" value="Ig-like_fold"/>
</dbReference>
<keyword evidence="6" id="KW-0206">Cytoskeleton</keyword>
<feature type="repeat" description="Filamin" evidence="7">
    <location>
        <begin position="288"/>
        <end position="382"/>
    </location>
</feature>
<evidence type="ECO:0000256" key="3">
    <source>
        <dbReference type="ARBA" id="ARBA00022490"/>
    </source>
</evidence>
<evidence type="ECO:0000256" key="1">
    <source>
        <dbReference type="ARBA" id="ARBA00004245"/>
    </source>
</evidence>
<dbReference type="GO" id="GO:0030036">
    <property type="term" value="P:actin cytoskeleton organization"/>
    <property type="evidence" value="ECO:0007669"/>
    <property type="project" value="InterPro"/>
</dbReference>
<dbReference type="Gene3D" id="2.60.40.10">
    <property type="entry name" value="Immunoglobulins"/>
    <property type="match status" value="4"/>
</dbReference>
<dbReference type="PROSITE" id="PS50194">
    <property type="entry name" value="FILAMIN_REPEAT"/>
    <property type="match status" value="4"/>
</dbReference>
<keyword evidence="4" id="KW-0677">Repeat</keyword>
<keyword evidence="9" id="KW-1185">Reference proteome</keyword>
<comment type="caution">
    <text evidence="8">The sequence shown here is derived from an EMBL/GenBank/DDBJ whole genome shotgun (WGS) entry which is preliminary data.</text>
</comment>
<dbReference type="PANTHER" id="PTHR38537">
    <property type="entry name" value="JITTERBUG, ISOFORM N"/>
    <property type="match status" value="1"/>
</dbReference>
<dbReference type="SUPFAM" id="SSF81296">
    <property type="entry name" value="E set domains"/>
    <property type="match status" value="3"/>
</dbReference>
<evidence type="ECO:0008006" key="10">
    <source>
        <dbReference type="Google" id="ProtNLM"/>
    </source>
</evidence>
<dbReference type="InterPro" id="IPR001298">
    <property type="entry name" value="Filamin/ABP280_rpt"/>
</dbReference>
<dbReference type="Pfam" id="PF00630">
    <property type="entry name" value="Filamin"/>
    <property type="match status" value="3"/>
</dbReference>
<dbReference type="AlphaFoldDB" id="A0A2J7RP09"/>
<gene>
    <name evidence="8" type="ORF">B7P43_G05427</name>
</gene>
<dbReference type="OrthoDB" id="5334309at2759"/>
<organism evidence="8 9">
    <name type="scientific">Cryptotermes secundus</name>
    <dbReference type="NCBI Taxonomy" id="105785"/>
    <lineage>
        <taxon>Eukaryota</taxon>
        <taxon>Metazoa</taxon>
        <taxon>Ecdysozoa</taxon>
        <taxon>Arthropoda</taxon>
        <taxon>Hexapoda</taxon>
        <taxon>Insecta</taxon>
        <taxon>Pterygota</taxon>
        <taxon>Neoptera</taxon>
        <taxon>Polyneoptera</taxon>
        <taxon>Dictyoptera</taxon>
        <taxon>Blattodea</taxon>
        <taxon>Blattoidea</taxon>
        <taxon>Termitoidae</taxon>
        <taxon>Kalotermitidae</taxon>
        <taxon>Cryptotermitinae</taxon>
        <taxon>Cryptotermes</taxon>
    </lineage>
</organism>
<dbReference type="GO" id="GO:0005856">
    <property type="term" value="C:cytoskeleton"/>
    <property type="evidence" value="ECO:0007669"/>
    <property type="project" value="UniProtKB-SubCell"/>
</dbReference>
<feature type="repeat" description="Filamin" evidence="7">
    <location>
        <begin position="161"/>
        <end position="252"/>
    </location>
</feature>
<dbReference type="FunFam" id="2.60.40.10:FF:000096">
    <property type="entry name" value="filamin-C isoform X2"/>
    <property type="match status" value="1"/>
</dbReference>
<comment type="similarity">
    <text evidence="2">Belongs to the filamin family.</text>
</comment>
<feature type="repeat" description="Filamin" evidence="7">
    <location>
        <begin position="42"/>
        <end position="64"/>
    </location>
</feature>
<reference evidence="8 9" key="1">
    <citation type="submission" date="2017-12" db="EMBL/GenBank/DDBJ databases">
        <title>Hemimetabolous genomes reveal molecular basis of termite eusociality.</title>
        <authorList>
            <person name="Harrison M.C."/>
            <person name="Jongepier E."/>
            <person name="Robertson H.M."/>
            <person name="Arning N."/>
            <person name="Bitard-Feildel T."/>
            <person name="Chao H."/>
            <person name="Childers C.P."/>
            <person name="Dinh H."/>
            <person name="Doddapaneni H."/>
            <person name="Dugan S."/>
            <person name="Gowin J."/>
            <person name="Greiner C."/>
            <person name="Han Y."/>
            <person name="Hu H."/>
            <person name="Hughes D.S.T."/>
            <person name="Huylmans A.-K."/>
            <person name="Kemena C."/>
            <person name="Kremer L.P.M."/>
            <person name="Lee S.L."/>
            <person name="Lopez-Ezquerra A."/>
            <person name="Mallet L."/>
            <person name="Monroy-Kuhn J.M."/>
            <person name="Moser A."/>
            <person name="Murali S.C."/>
            <person name="Muzny D.M."/>
            <person name="Otani S."/>
            <person name="Piulachs M.-D."/>
            <person name="Poelchau M."/>
            <person name="Qu J."/>
            <person name="Schaub F."/>
            <person name="Wada-Katsumata A."/>
            <person name="Worley K.C."/>
            <person name="Xie Q."/>
            <person name="Ylla G."/>
            <person name="Poulsen M."/>
            <person name="Gibbs R.A."/>
            <person name="Schal C."/>
            <person name="Richards S."/>
            <person name="Belles X."/>
            <person name="Korb J."/>
            <person name="Bornberg-Bauer E."/>
        </authorList>
    </citation>
    <scope>NUCLEOTIDE SEQUENCE [LARGE SCALE GENOMIC DNA]</scope>
    <source>
        <tissue evidence="8">Whole body</tissue>
    </source>
</reference>
<accession>A0A2J7RP09</accession>
<sequence length="382" mass="41768">MAVSSQLPHELSSVMGECNKAQPFRTYKVCQEIQLDNTQPQGEYRVGIKFNDQHIPDSPYKLFISPAMGDAHKLEVFQFPSAGVQADKPAAFLVRKNGAKGELDAKIVSPSGTEDDCFIQTIDSDTYSVRFMPRENGIHNIHVKFNGVHIPGSPYRIKVGKEDADPAAVHAHGNGLGEVKTGQKTDFLVDTCSAGAGTLAVTIDGPSKVSMDCTEVEEGYKVRYTPLVPGDYFISIKYNGYHIVGSPFKVTCTGEDLAERGAQETSSVVVETVQKVAKSKQVGPVLPLFKSDASKVTSKGMGLKKAYLQKQNMFTVHAGDAGNNILYVGVYGPKSPCEEVFIKHMGRNNYQVNYVVRDRGEYIVIVKWGDDHIPGSPFKVEV</sequence>
<proteinExistence type="inferred from homology"/>